<dbReference type="InterPro" id="IPR044526">
    <property type="entry name" value="NAKR1-3"/>
</dbReference>
<feature type="domain" description="HMA" evidence="2">
    <location>
        <begin position="203"/>
        <end position="269"/>
    </location>
</feature>
<evidence type="ECO:0000259" key="2">
    <source>
        <dbReference type="PROSITE" id="PS50846"/>
    </source>
</evidence>
<name>A0ABQ9NBE2_HEVBR</name>
<dbReference type="InterPro" id="IPR036163">
    <property type="entry name" value="HMA_dom_sf"/>
</dbReference>
<evidence type="ECO:0000256" key="1">
    <source>
        <dbReference type="SAM" id="MobiDB-lite"/>
    </source>
</evidence>
<dbReference type="PROSITE" id="PS50846">
    <property type="entry name" value="HMA_2"/>
    <property type="match status" value="1"/>
</dbReference>
<feature type="region of interest" description="Disordered" evidence="1">
    <location>
        <begin position="138"/>
        <end position="160"/>
    </location>
</feature>
<dbReference type="PANTHER" id="PTHR46119:SF12">
    <property type="entry name" value="PROTEIN SODIUM POTASSIUM ROOT DEFECTIVE 3"/>
    <property type="match status" value="1"/>
</dbReference>
<reference evidence="3" key="1">
    <citation type="journal article" date="2023" name="Plant Biotechnol. J.">
        <title>Chromosome-level wild Hevea brasiliensis genome provides new tools for genomic-assisted breeding and valuable loci to elevate rubber yield.</title>
        <authorList>
            <person name="Cheng H."/>
            <person name="Song X."/>
            <person name="Hu Y."/>
            <person name="Wu T."/>
            <person name="Yang Q."/>
            <person name="An Z."/>
            <person name="Feng S."/>
            <person name="Deng Z."/>
            <person name="Wu W."/>
            <person name="Zeng X."/>
            <person name="Tu M."/>
            <person name="Wang X."/>
            <person name="Huang H."/>
        </authorList>
    </citation>
    <scope>NUCLEOTIDE SEQUENCE</scope>
    <source>
        <strain evidence="3">MT/VB/25A 57/8</strain>
    </source>
</reference>
<accession>A0ABQ9NBE2</accession>
<dbReference type="InterPro" id="IPR006121">
    <property type="entry name" value="HMA_dom"/>
</dbReference>
<dbReference type="SUPFAM" id="SSF55008">
    <property type="entry name" value="HMA, heavy metal-associated domain"/>
    <property type="match status" value="1"/>
</dbReference>
<feature type="compositionally biased region" description="Basic and acidic residues" evidence="1">
    <location>
        <begin position="97"/>
        <end position="110"/>
    </location>
</feature>
<protein>
    <recommendedName>
        <fullName evidence="2">HMA domain-containing protein</fullName>
    </recommendedName>
</protein>
<dbReference type="CDD" id="cd00371">
    <property type="entry name" value="HMA"/>
    <property type="match status" value="1"/>
</dbReference>
<feature type="region of interest" description="Disordered" evidence="1">
    <location>
        <begin position="31"/>
        <end position="118"/>
    </location>
</feature>
<feature type="compositionally biased region" description="Polar residues" evidence="1">
    <location>
        <begin position="83"/>
        <end position="96"/>
    </location>
</feature>
<comment type="caution">
    <text evidence="3">The sequence shown here is derived from an EMBL/GenBank/DDBJ whole genome shotgun (WGS) entry which is preliminary data.</text>
</comment>
<dbReference type="EMBL" id="JARPOI010000001">
    <property type="protein sequence ID" value="KAJ9188946.1"/>
    <property type="molecule type" value="Genomic_DNA"/>
</dbReference>
<evidence type="ECO:0000313" key="4">
    <source>
        <dbReference type="Proteomes" id="UP001174677"/>
    </source>
</evidence>
<evidence type="ECO:0000313" key="3">
    <source>
        <dbReference type="EMBL" id="KAJ9188946.1"/>
    </source>
</evidence>
<feature type="compositionally biased region" description="Basic and acidic residues" evidence="1">
    <location>
        <begin position="70"/>
        <end position="82"/>
    </location>
</feature>
<dbReference type="Proteomes" id="UP001174677">
    <property type="component" value="Chromosome 1"/>
</dbReference>
<dbReference type="Pfam" id="PF00403">
    <property type="entry name" value="HMA"/>
    <property type="match status" value="1"/>
</dbReference>
<proteinExistence type="predicted"/>
<sequence>MKRIDLFCASSSSTAICSSLDHRYMVRRGTTTPIDHQKSKPYSPCSSHHLPFNPKPYHEKSRKSSANKQGDFRRKRSDDNGRESSGITTCAKQISDLSRKSSADISDRQSPRGSSSRYLLSDDEVPYIDWISQSDHASTLVPGSKPSHKGSNNAPALPRRSSSLANYSRDWILESHQITKSRHSSSIDHSPALKSSSSACSHDQVVVLWVSIDCKGCERKVRKHISKMEGVTSFSIDLATKKVTVIGNVTPLGVLASVSKVKNAQLWPCPATSSTPSSIPSSRWST</sequence>
<feature type="compositionally biased region" description="Polar residues" evidence="1">
    <location>
        <begin position="149"/>
        <end position="160"/>
    </location>
</feature>
<keyword evidence="4" id="KW-1185">Reference proteome</keyword>
<dbReference type="Gene3D" id="3.30.70.100">
    <property type="match status" value="1"/>
</dbReference>
<dbReference type="PANTHER" id="PTHR46119">
    <property type="entry name" value="OS08G0405700 PROTEIN"/>
    <property type="match status" value="1"/>
</dbReference>
<organism evidence="3 4">
    <name type="scientific">Hevea brasiliensis</name>
    <name type="common">Para rubber tree</name>
    <name type="synonym">Siphonia brasiliensis</name>
    <dbReference type="NCBI Taxonomy" id="3981"/>
    <lineage>
        <taxon>Eukaryota</taxon>
        <taxon>Viridiplantae</taxon>
        <taxon>Streptophyta</taxon>
        <taxon>Embryophyta</taxon>
        <taxon>Tracheophyta</taxon>
        <taxon>Spermatophyta</taxon>
        <taxon>Magnoliopsida</taxon>
        <taxon>eudicotyledons</taxon>
        <taxon>Gunneridae</taxon>
        <taxon>Pentapetalae</taxon>
        <taxon>rosids</taxon>
        <taxon>fabids</taxon>
        <taxon>Malpighiales</taxon>
        <taxon>Euphorbiaceae</taxon>
        <taxon>Crotonoideae</taxon>
        <taxon>Micrandreae</taxon>
        <taxon>Hevea</taxon>
    </lineage>
</organism>
<gene>
    <name evidence="3" type="ORF">P3X46_000295</name>
</gene>